<proteinExistence type="predicted"/>
<feature type="compositionally biased region" description="Low complexity" evidence="1">
    <location>
        <begin position="352"/>
        <end position="362"/>
    </location>
</feature>
<reference evidence="2 3" key="1">
    <citation type="submission" date="2019-01" db="EMBL/GenBank/DDBJ databases">
        <title>Genome sequencing of the rare red list fungi Fomitopsis rosea.</title>
        <authorList>
            <person name="Buettner E."/>
            <person name="Kellner H."/>
        </authorList>
    </citation>
    <scope>NUCLEOTIDE SEQUENCE [LARGE SCALE GENOMIC DNA]</scope>
    <source>
        <strain evidence="2 3">DSM 105464</strain>
    </source>
</reference>
<feature type="region of interest" description="Disordered" evidence="1">
    <location>
        <begin position="1"/>
        <end position="91"/>
    </location>
</feature>
<feature type="compositionally biased region" description="Basic and acidic residues" evidence="1">
    <location>
        <begin position="320"/>
        <end position="343"/>
    </location>
</feature>
<feature type="region of interest" description="Disordered" evidence="1">
    <location>
        <begin position="428"/>
        <end position="481"/>
    </location>
</feature>
<evidence type="ECO:0000313" key="2">
    <source>
        <dbReference type="EMBL" id="TFY55128.1"/>
    </source>
</evidence>
<dbReference type="AlphaFoldDB" id="A0A4Y9XZK6"/>
<feature type="compositionally biased region" description="Pro residues" evidence="1">
    <location>
        <begin position="462"/>
        <end position="474"/>
    </location>
</feature>
<feature type="region of interest" description="Disordered" evidence="1">
    <location>
        <begin position="314"/>
        <end position="383"/>
    </location>
</feature>
<feature type="compositionally biased region" description="Low complexity" evidence="1">
    <location>
        <begin position="13"/>
        <end position="31"/>
    </location>
</feature>
<organism evidence="2 3">
    <name type="scientific">Rhodofomes roseus</name>
    <dbReference type="NCBI Taxonomy" id="34475"/>
    <lineage>
        <taxon>Eukaryota</taxon>
        <taxon>Fungi</taxon>
        <taxon>Dikarya</taxon>
        <taxon>Basidiomycota</taxon>
        <taxon>Agaricomycotina</taxon>
        <taxon>Agaricomycetes</taxon>
        <taxon>Polyporales</taxon>
        <taxon>Rhodofomes</taxon>
    </lineage>
</organism>
<evidence type="ECO:0000256" key="1">
    <source>
        <dbReference type="SAM" id="MobiDB-lite"/>
    </source>
</evidence>
<comment type="caution">
    <text evidence="2">The sequence shown here is derived from an EMBL/GenBank/DDBJ whole genome shotgun (WGS) entry which is preliminary data.</text>
</comment>
<feature type="compositionally biased region" description="Low complexity" evidence="1">
    <location>
        <begin position="452"/>
        <end position="461"/>
    </location>
</feature>
<dbReference type="Proteomes" id="UP000298390">
    <property type="component" value="Unassembled WGS sequence"/>
</dbReference>
<name>A0A4Y9XZK6_9APHY</name>
<gene>
    <name evidence="2" type="ORF">EVJ58_g8446</name>
</gene>
<feature type="compositionally biased region" description="Polar residues" evidence="1">
    <location>
        <begin position="373"/>
        <end position="383"/>
    </location>
</feature>
<evidence type="ECO:0000313" key="3">
    <source>
        <dbReference type="Proteomes" id="UP000298390"/>
    </source>
</evidence>
<protein>
    <submittedName>
        <fullName evidence="2">Uncharacterized protein</fullName>
    </submittedName>
</protein>
<dbReference type="EMBL" id="SEKV01000623">
    <property type="protein sequence ID" value="TFY55128.1"/>
    <property type="molecule type" value="Genomic_DNA"/>
</dbReference>
<feature type="compositionally biased region" description="Gly residues" evidence="1">
    <location>
        <begin position="32"/>
        <end position="42"/>
    </location>
</feature>
<sequence>MPSPSPSLFDYDPPLSSESTPAAPASTTASGGVAGGTTGSSYGGRKTPYSKPKANSPSPSEEKVSAPARARTLSRHGSVKGTPPPASLAYVPSSLLEERELEIPRSWASPMPEDPGDRGMSVDPELHTPPLDFIARWPEVATTWTWDEDDALAAVRRNLANIHAFLESGRAQFKKHVSVVTSNGADQSGNWWHLASQELANVFRTWIDIAPASAQLLYPPGSETIAQALFQEREENAALRAQLDMRDEWRKPLSNAFNQLYERVHADHNLINKGVLATSDELKREIDGLRSTLKAVSGRVDSIAAGPASYAAATASSKGKGRERAPSPPHVHFDEQKTTDPRKRKDRPQTPSDAKAAQAADAAKAKRARSQSPSTANASGDTMSQAIVLDSSQDWARLGQAASIGGLAPSIGLVNALAISKGLEAAGYSRPGAPPPPGPTGSSALVTRPGQPAAGTPSSKKPAPPAPAKKPPPIHVKQGNPVENSRSVLVRIFPHTFTDIDCSLELLTSYINDACRGSGSMMQASSSVLKNSGRDVIVKFAEKPTDELFAVLREKVTALLIALAAEKRPGDLFQANVEHIHELTCVSIKTLVTARAVPGQRKLADVTMEEFWHELVRCAEIDKNTKALFDVVVPFSNSPRATVERQGSTGQLKCFVRDYHSGAIAHKLASRDVLLFGTRHNVQVYNARNAMKPCTKCWRWGHGSDRCTQQKLCCPLCGEHHTEEAHAAEASCCTEARFWTDDLPVCPSDHHYCPNCLRAGHGPANRTSCTVWKHNNDKALVSRKIEAAESPRQQDDRVKKEVQKLITSLTQAAR</sequence>
<accession>A0A4Y9XZK6</accession>